<name>A0A077LUH6_9MICO</name>
<sequence length="179" mass="18913">MTTDTAGSMPRPRYATLAAVVAVLLGLGSAGISAYWASGGTGLLDTVGGDIERWGRQREGSVVAALWAVAVLKAGVALAAPAVVGMPPSLPPWTRGRVARILSWIAACVLAVYGALLTIPGLLIQTSVLDVGPASDPKALAWHAYLWDPWFFVWGLAFIICLWLTRRPRRRTGSPGAPR</sequence>
<keyword evidence="1" id="KW-0812">Transmembrane</keyword>
<keyword evidence="1" id="KW-1133">Transmembrane helix</keyword>
<evidence type="ECO:0000313" key="2">
    <source>
        <dbReference type="EMBL" id="CCH77488.1"/>
    </source>
</evidence>
<dbReference type="Proteomes" id="UP000035721">
    <property type="component" value="Unassembled WGS sequence"/>
</dbReference>
<reference evidence="2 3" key="1">
    <citation type="journal article" date="2013" name="ISME J.">
        <title>A metabolic model for members of the genus Tetrasphaera involved in enhanced biological phosphorus removal.</title>
        <authorList>
            <person name="Kristiansen R."/>
            <person name="Nguyen H.T.T."/>
            <person name="Saunders A.M."/>
            <person name="Nielsen J.L."/>
            <person name="Wimmer R."/>
            <person name="Le V.Q."/>
            <person name="McIlroy S.J."/>
            <person name="Petrovski S."/>
            <person name="Seviour R.J."/>
            <person name="Calteau A."/>
            <person name="Nielsen K.L."/>
            <person name="Nielsen P.H."/>
        </authorList>
    </citation>
    <scope>NUCLEOTIDE SEQUENCE [LARGE SCALE GENOMIC DNA]</scope>
    <source>
        <strain evidence="2 3">T1-X7</strain>
    </source>
</reference>
<dbReference type="OrthoDB" id="3732080at2"/>
<dbReference type="InterPro" id="IPR025058">
    <property type="entry name" value="DUF3995"/>
</dbReference>
<dbReference type="Pfam" id="PF13160">
    <property type="entry name" value="DUF3995"/>
    <property type="match status" value="1"/>
</dbReference>
<gene>
    <name evidence="2" type="ORF">BN12_20031</name>
</gene>
<keyword evidence="3" id="KW-1185">Reference proteome</keyword>
<dbReference type="AlphaFoldDB" id="A0A077LUH6"/>
<dbReference type="RefSeq" id="WP_048549602.1">
    <property type="nucleotide sequence ID" value="NZ_HF570958.1"/>
</dbReference>
<evidence type="ECO:0000313" key="3">
    <source>
        <dbReference type="Proteomes" id="UP000035721"/>
    </source>
</evidence>
<protein>
    <recommendedName>
        <fullName evidence="4">DUF3995 domain-containing protein</fullName>
    </recommendedName>
</protein>
<feature type="transmembrane region" description="Helical" evidence="1">
    <location>
        <begin position="144"/>
        <end position="164"/>
    </location>
</feature>
<organism evidence="2 3">
    <name type="scientific">Nostocoides japonicum T1-X7</name>
    <dbReference type="NCBI Taxonomy" id="1194083"/>
    <lineage>
        <taxon>Bacteria</taxon>
        <taxon>Bacillati</taxon>
        <taxon>Actinomycetota</taxon>
        <taxon>Actinomycetes</taxon>
        <taxon>Micrococcales</taxon>
        <taxon>Intrasporangiaceae</taxon>
        <taxon>Nostocoides</taxon>
    </lineage>
</organism>
<evidence type="ECO:0000256" key="1">
    <source>
        <dbReference type="SAM" id="Phobius"/>
    </source>
</evidence>
<accession>A0A077LUH6</accession>
<evidence type="ECO:0008006" key="4">
    <source>
        <dbReference type="Google" id="ProtNLM"/>
    </source>
</evidence>
<proteinExistence type="predicted"/>
<feature type="transmembrane region" description="Helical" evidence="1">
    <location>
        <begin position="64"/>
        <end position="86"/>
    </location>
</feature>
<feature type="transmembrane region" description="Helical" evidence="1">
    <location>
        <begin position="98"/>
        <end position="124"/>
    </location>
</feature>
<keyword evidence="1" id="KW-0472">Membrane</keyword>
<dbReference type="STRING" id="1194083.BN12_20031"/>
<comment type="caution">
    <text evidence="2">The sequence shown here is derived from an EMBL/GenBank/DDBJ whole genome shotgun (WGS) entry which is preliminary data.</text>
</comment>
<dbReference type="EMBL" id="CAJB01000112">
    <property type="protein sequence ID" value="CCH77488.1"/>
    <property type="molecule type" value="Genomic_DNA"/>
</dbReference>